<protein>
    <submittedName>
        <fullName evidence="8">Tyrosine-type recombinase/integrase</fullName>
    </submittedName>
</protein>
<dbReference type="SUPFAM" id="SSF56349">
    <property type="entry name" value="DNA breaking-rejoining enzymes"/>
    <property type="match status" value="1"/>
</dbReference>
<dbReference type="InterPro" id="IPR002104">
    <property type="entry name" value="Integrase_catalytic"/>
</dbReference>
<reference evidence="10 11" key="1">
    <citation type="submission" date="2024-10" db="EMBL/GenBank/DDBJ databases">
        <authorList>
            <person name="Riesco R."/>
        </authorList>
    </citation>
    <scope>NUCLEOTIDE SEQUENCE [LARGE SCALE GENOMIC DNA]</scope>
    <source>
        <strain evidence="9 10">NCIMB 15448</strain>
        <strain evidence="8 11">NCIMB 15450</strain>
    </source>
</reference>
<comment type="similarity">
    <text evidence="1">Belongs to the 'phage' integrase family.</text>
</comment>
<evidence type="ECO:0000256" key="4">
    <source>
        <dbReference type="ARBA" id="ARBA00023172"/>
    </source>
</evidence>
<dbReference type="InterPro" id="IPR053876">
    <property type="entry name" value="Phage_int_M"/>
</dbReference>
<dbReference type="EMBL" id="JBIMSP010000012">
    <property type="protein sequence ID" value="MFH5242229.1"/>
    <property type="molecule type" value="Genomic_DNA"/>
</dbReference>
<dbReference type="InterPro" id="IPR013762">
    <property type="entry name" value="Integrase-like_cat_sf"/>
</dbReference>
<dbReference type="InterPro" id="IPR044068">
    <property type="entry name" value="CB"/>
</dbReference>
<dbReference type="Proteomes" id="UP001609219">
    <property type="component" value="Unassembled WGS sequence"/>
</dbReference>
<feature type="domain" description="Core-binding (CB)" evidence="7">
    <location>
        <begin position="62"/>
        <end position="142"/>
    </location>
</feature>
<dbReference type="Gene3D" id="1.10.443.10">
    <property type="entry name" value="Intergrase catalytic core"/>
    <property type="match status" value="1"/>
</dbReference>
<evidence type="ECO:0000256" key="1">
    <source>
        <dbReference type="ARBA" id="ARBA00008857"/>
    </source>
</evidence>
<evidence type="ECO:0000313" key="9">
    <source>
        <dbReference type="EMBL" id="MFH5242229.1"/>
    </source>
</evidence>
<dbReference type="Gene3D" id="1.10.150.130">
    <property type="match status" value="1"/>
</dbReference>
<dbReference type="RefSeq" id="WP_395124239.1">
    <property type="nucleotide sequence ID" value="NZ_JBIMSN010000126.1"/>
</dbReference>
<evidence type="ECO:0000256" key="3">
    <source>
        <dbReference type="ARBA" id="ARBA00023125"/>
    </source>
</evidence>
<keyword evidence="2" id="KW-0229">DNA integration</keyword>
<dbReference type="EMBL" id="JBIMSN010000126">
    <property type="protein sequence ID" value="MFH5231936.1"/>
    <property type="molecule type" value="Genomic_DNA"/>
</dbReference>
<dbReference type="CDD" id="cd01189">
    <property type="entry name" value="INT_ICEBs1_C_like"/>
    <property type="match status" value="1"/>
</dbReference>
<dbReference type="Pfam" id="PF22022">
    <property type="entry name" value="Phage_int_M"/>
    <property type="match status" value="1"/>
</dbReference>
<dbReference type="InterPro" id="IPR050808">
    <property type="entry name" value="Phage_Integrase"/>
</dbReference>
<evidence type="ECO:0000256" key="5">
    <source>
        <dbReference type="PROSITE-ProRule" id="PRU01248"/>
    </source>
</evidence>
<accession>A0ABW7KA17</accession>
<name>A0ABW7KA17_9NOCA</name>
<keyword evidence="3 5" id="KW-0238">DNA-binding</keyword>
<evidence type="ECO:0000313" key="10">
    <source>
        <dbReference type="Proteomes" id="UP001609176"/>
    </source>
</evidence>
<proteinExistence type="inferred from homology"/>
<dbReference type="Proteomes" id="UP001609176">
    <property type="component" value="Unassembled WGS sequence"/>
</dbReference>
<dbReference type="InterPro" id="IPR011010">
    <property type="entry name" value="DNA_brk_join_enz"/>
</dbReference>
<evidence type="ECO:0000313" key="11">
    <source>
        <dbReference type="Proteomes" id="UP001609219"/>
    </source>
</evidence>
<dbReference type="PROSITE" id="PS51898">
    <property type="entry name" value="TYR_RECOMBINASE"/>
    <property type="match status" value="1"/>
</dbReference>
<dbReference type="InterPro" id="IPR010998">
    <property type="entry name" value="Integrase_recombinase_N"/>
</dbReference>
<dbReference type="PANTHER" id="PTHR30629:SF2">
    <property type="entry name" value="PROPHAGE INTEGRASE INTS-RELATED"/>
    <property type="match status" value="1"/>
</dbReference>
<evidence type="ECO:0000256" key="2">
    <source>
        <dbReference type="ARBA" id="ARBA00022908"/>
    </source>
</evidence>
<keyword evidence="4" id="KW-0233">DNA recombination</keyword>
<sequence length="374" mass="41737">MATVSAYETAKGKRYRVRYRMPDGRQTDKRGFLTKKAAEGFANRVEVSKDDGSYIEPSRSKVTVGEWAQLWLDSKSNLTPSTRSRYQGIVDKHILGRWEATPVGRVDYVDVQGWLTELIETQSAASVTKIHRVLSQVFDLAVRDKRIPNNPAHKASLPRVAHKKRRYLTAAQVETLAEKSDEWGPLVLLLAYTGLRWGEMAALTVADVDLLRRRVHVTKSVTLVEGKHSWGEPKDYQHRWVPLPRFLADVLSPILAGRSPTSLLFAGERAGKPLRTKVAREAWFDQAVIDARCPEAFTPHELRHTAASLAVSAGASVKAVQRMLGHAKASMTLDVYADLFDDDLESVGIALDVIRSSVGKMWADGDVVEMRKTP</sequence>
<evidence type="ECO:0000259" key="7">
    <source>
        <dbReference type="PROSITE" id="PS51900"/>
    </source>
</evidence>
<organism evidence="8 11">
    <name type="scientific">Antrihabitans spumae</name>
    <dbReference type="NCBI Taxonomy" id="3373370"/>
    <lineage>
        <taxon>Bacteria</taxon>
        <taxon>Bacillati</taxon>
        <taxon>Actinomycetota</taxon>
        <taxon>Actinomycetes</taxon>
        <taxon>Mycobacteriales</taxon>
        <taxon>Nocardiaceae</taxon>
        <taxon>Antrihabitans</taxon>
    </lineage>
</organism>
<keyword evidence="11" id="KW-1185">Reference proteome</keyword>
<dbReference type="Pfam" id="PF00589">
    <property type="entry name" value="Phage_integrase"/>
    <property type="match status" value="1"/>
</dbReference>
<dbReference type="PROSITE" id="PS51900">
    <property type="entry name" value="CB"/>
    <property type="match status" value="1"/>
</dbReference>
<comment type="caution">
    <text evidence="8">The sequence shown here is derived from an EMBL/GenBank/DDBJ whole genome shotgun (WGS) entry which is preliminary data.</text>
</comment>
<evidence type="ECO:0000313" key="8">
    <source>
        <dbReference type="EMBL" id="MFH5231936.1"/>
    </source>
</evidence>
<feature type="domain" description="Tyr recombinase" evidence="6">
    <location>
        <begin position="163"/>
        <end position="349"/>
    </location>
</feature>
<gene>
    <name evidence="9" type="ORF">ACHIPV_10080</name>
    <name evidence="8" type="ORF">ACHIRB_25685</name>
</gene>
<evidence type="ECO:0000259" key="6">
    <source>
        <dbReference type="PROSITE" id="PS51898"/>
    </source>
</evidence>
<dbReference type="PANTHER" id="PTHR30629">
    <property type="entry name" value="PROPHAGE INTEGRASE"/>
    <property type="match status" value="1"/>
</dbReference>